<dbReference type="Proteomes" id="UP000008141">
    <property type="component" value="Unassembled WGS sequence"/>
</dbReference>
<name>E1Z5I4_CHLVA</name>
<dbReference type="STRING" id="554065.E1Z5I4"/>
<evidence type="ECO:0000256" key="4">
    <source>
        <dbReference type="ARBA" id="ARBA00023157"/>
    </source>
</evidence>
<sequence length="52" mass="5717">CAVPVRPGPCKAAIPRWYYNSEAGECVRFTYGGCQGNANNFPTELDCKRACM</sequence>
<dbReference type="PANTHER" id="PTHR10083">
    <property type="entry name" value="KUNITZ-TYPE PROTEASE INHIBITOR-RELATED"/>
    <property type="match status" value="1"/>
</dbReference>
<dbReference type="OrthoDB" id="513598at2759"/>
<dbReference type="OMA" id="ICKRACI"/>
<dbReference type="PROSITE" id="PS00280">
    <property type="entry name" value="BPTI_KUNITZ_1"/>
    <property type="match status" value="1"/>
</dbReference>
<dbReference type="InterPro" id="IPR020901">
    <property type="entry name" value="Prtase_inh_Kunz-CS"/>
</dbReference>
<dbReference type="Gene3D" id="4.10.410.10">
    <property type="entry name" value="Pancreatic trypsin inhibitor Kunitz domain"/>
    <property type="match status" value="1"/>
</dbReference>
<keyword evidence="7" id="KW-1185">Reference proteome</keyword>
<feature type="domain" description="BPTI/Kunitz inhibitor" evidence="5">
    <location>
        <begin position="1"/>
        <end position="51"/>
    </location>
</feature>
<dbReference type="MEROPS" id="I02.955"/>
<dbReference type="SMART" id="SM00131">
    <property type="entry name" value="KU"/>
    <property type="match status" value="1"/>
</dbReference>
<keyword evidence="2" id="KW-0964">Secreted</keyword>
<evidence type="ECO:0000256" key="2">
    <source>
        <dbReference type="ARBA" id="ARBA00022525"/>
    </source>
</evidence>
<dbReference type="PANTHER" id="PTHR10083:SF376">
    <property type="entry name" value="SERINE PEPTIDASE INHIBITOR, KUNITZ TYPE, 3"/>
    <property type="match status" value="1"/>
</dbReference>
<dbReference type="GO" id="GO:0005615">
    <property type="term" value="C:extracellular space"/>
    <property type="evidence" value="ECO:0007669"/>
    <property type="project" value="TreeGrafter"/>
</dbReference>
<dbReference type="KEGG" id="cvr:CHLNCDRAFT_19946"/>
<dbReference type="EMBL" id="GL433837">
    <property type="protein sequence ID" value="EFN58478.1"/>
    <property type="molecule type" value="Genomic_DNA"/>
</dbReference>
<dbReference type="CDD" id="cd00109">
    <property type="entry name" value="Kunitz-type"/>
    <property type="match status" value="1"/>
</dbReference>
<evidence type="ECO:0000313" key="7">
    <source>
        <dbReference type="Proteomes" id="UP000008141"/>
    </source>
</evidence>
<dbReference type="AlphaFoldDB" id="E1Z5I4"/>
<dbReference type="Pfam" id="PF00014">
    <property type="entry name" value="Kunitz_BPTI"/>
    <property type="match status" value="1"/>
</dbReference>
<evidence type="ECO:0000256" key="1">
    <source>
        <dbReference type="ARBA" id="ARBA00004613"/>
    </source>
</evidence>
<feature type="non-terminal residue" evidence="6">
    <location>
        <position position="1"/>
    </location>
</feature>
<proteinExistence type="predicted"/>
<dbReference type="InParanoid" id="E1Z5I4"/>
<comment type="subcellular location">
    <subcellularLocation>
        <location evidence="1">Secreted</location>
    </subcellularLocation>
</comment>
<gene>
    <name evidence="6" type="ORF">CHLNCDRAFT_19946</name>
</gene>
<evidence type="ECO:0000256" key="3">
    <source>
        <dbReference type="ARBA" id="ARBA00022690"/>
    </source>
</evidence>
<evidence type="ECO:0000259" key="5">
    <source>
        <dbReference type="PROSITE" id="PS50279"/>
    </source>
</evidence>
<dbReference type="InterPro" id="IPR036880">
    <property type="entry name" value="Kunitz_BPTI_sf"/>
</dbReference>
<dbReference type="SUPFAM" id="SSF57362">
    <property type="entry name" value="BPTI-like"/>
    <property type="match status" value="1"/>
</dbReference>
<organism evidence="7">
    <name type="scientific">Chlorella variabilis</name>
    <name type="common">Green alga</name>
    <dbReference type="NCBI Taxonomy" id="554065"/>
    <lineage>
        <taxon>Eukaryota</taxon>
        <taxon>Viridiplantae</taxon>
        <taxon>Chlorophyta</taxon>
        <taxon>core chlorophytes</taxon>
        <taxon>Trebouxiophyceae</taxon>
        <taxon>Chlorellales</taxon>
        <taxon>Chlorellaceae</taxon>
        <taxon>Chlorella clade</taxon>
        <taxon>Chlorella</taxon>
    </lineage>
</organism>
<dbReference type="FunFam" id="4.10.410.10:FF:000021">
    <property type="entry name" value="Serine protease inhibitor, putative"/>
    <property type="match status" value="1"/>
</dbReference>
<accession>E1Z5I4</accession>
<dbReference type="GO" id="GO:0004867">
    <property type="term" value="F:serine-type endopeptidase inhibitor activity"/>
    <property type="evidence" value="ECO:0007669"/>
    <property type="project" value="InterPro"/>
</dbReference>
<keyword evidence="4" id="KW-1015">Disulfide bond</keyword>
<dbReference type="GeneID" id="17358115"/>
<dbReference type="eggNOG" id="KOG3540">
    <property type="taxonomic scope" value="Eukaryota"/>
</dbReference>
<dbReference type="PROSITE" id="PS50279">
    <property type="entry name" value="BPTI_KUNITZ_2"/>
    <property type="match status" value="1"/>
</dbReference>
<keyword evidence="3" id="KW-0646">Protease inhibitor</keyword>
<dbReference type="PRINTS" id="PR00759">
    <property type="entry name" value="BASICPTASE"/>
</dbReference>
<dbReference type="InterPro" id="IPR002223">
    <property type="entry name" value="Kunitz_BPTI"/>
</dbReference>
<evidence type="ECO:0000313" key="6">
    <source>
        <dbReference type="EMBL" id="EFN58478.1"/>
    </source>
</evidence>
<dbReference type="InterPro" id="IPR050098">
    <property type="entry name" value="TFPI/VKTCI-like"/>
</dbReference>
<protein>
    <recommendedName>
        <fullName evidence="5">BPTI/Kunitz inhibitor domain-containing protein</fullName>
    </recommendedName>
</protein>
<reference evidence="6 7" key="1">
    <citation type="journal article" date="2010" name="Plant Cell">
        <title>The Chlorella variabilis NC64A genome reveals adaptation to photosymbiosis, coevolution with viruses, and cryptic sex.</title>
        <authorList>
            <person name="Blanc G."/>
            <person name="Duncan G."/>
            <person name="Agarkova I."/>
            <person name="Borodovsky M."/>
            <person name="Gurnon J."/>
            <person name="Kuo A."/>
            <person name="Lindquist E."/>
            <person name="Lucas S."/>
            <person name="Pangilinan J."/>
            <person name="Polle J."/>
            <person name="Salamov A."/>
            <person name="Terry A."/>
            <person name="Yamada T."/>
            <person name="Dunigan D.D."/>
            <person name="Grigoriev I.V."/>
            <person name="Claverie J.M."/>
            <person name="Van Etten J.L."/>
        </authorList>
    </citation>
    <scope>NUCLEOTIDE SEQUENCE [LARGE SCALE GENOMIC DNA]</scope>
    <source>
        <strain evidence="6 7">NC64A</strain>
    </source>
</reference>
<dbReference type="RefSeq" id="XP_005850580.1">
    <property type="nucleotide sequence ID" value="XM_005850518.1"/>
</dbReference>